<evidence type="ECO:0000256" key="4">
    <source>
        <dbReference type="ARBA" id="ARBA00022729"/>
    </source>
</evidence>
<dbReference type="SUPFAM" id="SSF51445">
    <property type="entry name" value="(Trans)glycosidases"/>
    <property type="match status" value="1"/>
</dbReference>
<dbReference type="PANTHER" id="PTHR30620">
    <property type="entry name" value="PERIPLASMIC BETA-GLUCOSIDASE-RELATED"/>
    <property type="match status" value="1"/>
</dbReference>
<evidence type="ECO:0000256" key="6">
    <source>
        <dbReference type="ARBA" id="ARBA00023295"/>
    </source>
</evidence>
<proteinExistence type="inferred from homology"/>
<dbReference type="Gene3D" id="3.40.50.1700">
    <property type="entry name" value="Glycoside hydrolase family 3 C-terminal domain"/>
    <property type="match status" value="1"/>
</dbReference>
<dbReference type="InterPro" id="IPR051915">
    <property type="entry name" value="Cellulose_Degrad_GH3"/>
</dbReference>
<dbReference type="PRINTS" id="PR00133">
    <property type="entry name" value="GLHYDRLASE3"/>
</dbReference>
<reference evidence="9 10" key="1">
    <citation type="submission" date="2015-07" db="EMBL/GenBank/DDBJ databases">
        <title>Whole genome sequence of Herpetosiphon geysericola DSM 7119.</title>
        <authorList>
            <person name="Hemp J."/>
            <person name="Ward L.M."/>
            <person name="Pace L.A."/>
            <person name="Fischer W.W."/>
        </authorList>
    </citation>
    <scope>NUCLEOTIDE SEQUENCE [LARGE SCALE GENOMIC DNA]</scope>
    <source>
        <strain evidence="9 10">DSM 7119</strain>
    </source>
</reference>
<dbReference type="InterPro" id="IPR017853">
    <property type="entry name" value="GH"/>
</dbReference>
<keyword evidence="4" id="KW-0732">Signal</keyword>
<comment type="similarity">
    <text evidence="2 7">Belongs to the glycosyl hydrolase 3 family.</text>
</comment>
<evidence type="ECO:0000256" key="1">
    <source>
        <dbReference type="ARBA" id="ARBA00000448"/>
    </source>
</evidence>
<dbReference type="InterPro" id="IPR019800">
    <property type="entry name" value="Glyco_hydro_3_AS"/>
</dbReference>
<dbReference type="Proteomes" id="UP000050277">
    <property type="component" value="Unassembled WGS sequence"/>
</dbReference>
<evidence type="ECO:0000313" key="10">
    <source>
        <dbReference type="Proteomes" id="UP000050277"/>
    </source>
</evidence>
<keyword evidence="6 7" id="KW-0326">Glycosidase</keyword>
<evidence type="ECO:0000256" key="7">
    <source>
        <dbReference type="RuleBase" id="RU361161"/>
    </source>
</evidence>
<dbReference type="OrthoDB" id="9805821at2"/>
<dbReference type="STRING" id="70996.SE18_13510"/>
<sequence length="714" mass="76882">MQYEQQIEALLAQMSLAEKIGQMRQLHGTGENQKNLVREGNLGSVLNVIDAEAHEIQRIAVEESRLGIPLLIGRDVIHGFRTIFPIPLGQAASFNPELVRKAARVAAREASGAGINWTFAPMIDIARDPRWGRIAESCGEDAYLASLMGVAMVEGFQGDDLTAPEAIAACAKHYVGYGASENGRDYNTAWIPEVLLRDVYLAPFQAAAEAGAATFMSAFNDLNGVPTSGNEFTLRQILKGEWAYDGMVVSDWASIVEMIAHGYAVDARDAALKGVQAGVDMEMASTSYAEYLAELVESGTLSLDLIDDAVRRVLRIKFHLGLFNQPYANAAAAETLVAPEHLDLARQIAKESCVLLSNKQTLPLSQNQTKVAIVGPLADHAADQLGCWVFDGKPEDSQTPLQAIRELLGAEHVEFAQGLAEARSTDHSLFDEAVAAAQAADVVLAFLGEDAGLSGEAHSRAFIDLPGSQLALVDALVATGKPVVAVVMAGRSLVLGELHDKVQAILYAWHPGTMAGPAIADLLFGLDNPSGRLPISFPRTVGQVPVYYNRKNTGRPPSEDAPSIPTGTPLDPSGFTSSYLDVDHRPLFAFGYGLSYTTFDYSDLRLSSQKIGFDETLSISATITNTGKYAGAEVVQLYIRDLVGCMTRPIKELKGFQRIHLEPGQSQAVTFELSSADLSFHNNAMQKIAEPGEFHVWVAPSSLGGLQATFELTR</sequence>
<evidence type="ECO:0000256" key="5">
    <source>
        <dbReference type="ARBA" id="ARBA00022801"/>
    </source>
</evidence>
<dbReference type="FunFam" id="3.20.20.300:FF:000005">
    <property type="entry name" value="Periplasmic beta-glucosidase"/>
    <property type="match status" value="1"/>
</dbReference>
<comment type="caution">
    <text evidence="9">The sequence shown here is derived from an EMBL/GenBank/DDBJ whole genome shotgun (WGS) entry which is preliminary data.</text>
</comment>
<dbReference type="Pfam" id="PF01915">
    <property type="entry name" value="Glyco_hydro_3_C"/>
    <property type="match status" value="1"/>
</dbReference>
<dbReference type="InterPro" id="IPR001764">
    <property type="entry name" value="Glyco_hydro_3_N"/>
</dbReference>
<feature type="domain" description="Fibronectin type III-like" evidence="8">
    <location>
        <begin position="633"/>
        <end position="702"/>
    </location>
</feature>
<keyword evidence="10" id="KW-1185">Reference proteome</keyword>
<dbReference type="Pfam" id="PF00933">
    <property type="entry name" value="Glyco_hydro_3"/>
    <property type="match status" value="1"/>
</dbReference>
<comment type="catalytic activity">
    <reaction evidence="1">
        <text>Hydrolysis of terminal, non-reducing beta-D-glucosyl residues with release of beta-D-glucose.</text>
        <dbReference type="EC" id="3.2.1.21"/>
    </reaction>
</comment>
<evidence type="ECO:0000259" key="8">
    <source>
        <dbReference type="SMART" id="SM01217"/>
    </source>
</evidence>
<dbReference type="NCBIfam" id="NF011678">
    <property type="entry name" value="PRK15098.1"/>
    <property type="match status" value="1"/>
</dbReference>
<dbReference type="Gene3D" id="2.60.40.10">
    <property type="entry name" value="Immunoglobulins"/>
    <property type="match status" value="1"/>
</dbReference>
<dbReference type="Pfam" id="PF14310">
    <property type="entry name" value="Fn3-like"/>
    <property type="match status" value="1"/>
</dbReference>
<name>A0A0P6Y0F4_9CHLR</name>
<evidence type="ECO:0000256" key="2">
    <source>
        <dbReference type="ARBA" id="ARBA00005336"/>
    </source>
</evidence>
<dbReference type="InterPro" id="IPR036962">
    <property type="entry name" value="Glyco_hydro_3_N_sf"/>
</dbReference>
<dbReference type="SMART" id="SM01217">
    <property type="entry name" value="Fn3_like"/>
    <property type="match status" value="1"/>
</dbReference>
<gene>
    <name evidence="9" type="ORF">SE18_13510</name>
</gene>
<dbReference type="InterPro" id="IPR036881">
    <property type="entry name" value="Glyco_hydro_3_C_sf"/>
</dbReference>
<dbReference type="GO" id="GO:0008422">
    <property type="term" value="F:beta-glucosidase activity"/>
    <property type="evidence" value="ECO:0007669"/>
    <property type="project" value="UniProtKB-EC"/>
</dbReference>
<dbReference type="InterPro" id="IPR002772">
    <property type="entry name" value="Glyco_hydro_3_C"/>
</dbReference>
<dbReference type="GO" id="GO:0009251">
    <property type="term" value="P:glucan catabolic process"/>
    <property type="evidence" value="ECO:0007669"/>
    <property type="project" value="TreeGrafter"/>
</dbReference>
<protein>
    <recommendedName>
        <fullName evidence="3">beta-glucosidase</fullName>
        <ecNumber evidence="3">3.2.1.21</ecNumber>
    </recommendedName>
</protein>
<organism evidence="9 10">
    <name type="scientific">Herpetosiphon geysericola</name>
    <dbReference type="NCBI Taxonomy" id="70996"/>
    <lineage>
        <taxon>Bacteria</taxon>
        <taxon>Bacillati</taxon>
        <taxon>Chloroflexota</taxon>
        <taxon>Chloroflexia</taxon>
        <taxon>Herpetosiphonales</taxon>
        <taxon>Herpetosiphonaceae</taxon>
        <taxon>Herpetosiphon</taxon>
    </lineage>
</organism>
<dbReference type="PANTHER" id="PTHR30620:SF16">
    <property type="entry name" value="LYSOSOMAL BETA GLUCOSIDASE"/>
    <property type="match status" value="1"/>
</dbReference>
<dbReference type="RefSeq" id="WP_054534988.1">
    <property type="nucleotide sequence ID" value="NZ_LGKP01000022.1"/>
</dbReference>
<dbReference type="AlphaFoldDB" id="A0A0P6Y0F4"/>
<evidence type="ECO:0000256" key="3">
    <source>
        <dbReference type="ARBA" id="ARBA00012744"/>
    </source>
</evidence>
<dbReference type="FunFam" id="2.60.40.10:FF:000495">
    <property type="entry name" value="Periplasmic beta-glucosidase"/>
    <property type="match status" value="1"/>
</dbReference>
<dbReference type="InterPro" id="IPR013783">
    <property type="entry name" value="Ig-like_fold"/>
</dbReference>
<evidence type="ECO:0000313" key="9">
    <source>
        <dbReference type="EMBL" id="KPL85919.1"/>
    </source>
</evidence>
<dbReference type="EC" id="3.2.1.21" evidence="3"/>
<dbReference type="EMBL" id="LGKP01000022">
    <property type="protein sequence ID" value="KPL85919.1"/>
    <property type="molecule type" value="Genomic_DNA"/>
</dbReference>
<dbReference type="SUPFAM" id="SSF52279">
    <property type="entry name" value="Beta-D-glucan exohydrolase, C-terminal domain"/>
    <property type="match status" value="1"/>
</dbReference>
<dbReference type="PATRIC" id="fig|70996.4.peg.3325"/>
<dbReference type="PROSITE" id="PS00775">
    <property type="entry name" value="GLYCOSYL_HYDROL_F3"/>
    <property type="match status" value="1"/>
</dbReference>
<dbReference type="InterPro" id="IPR026891">
    <property type="entry name" value="Fn3-like"/>
</dbReference>
<accession>A0A0P6Y0F4</accession>
<dbReference type="Gene3D" id="3.20.20.300">
    <property type="entry name" value="Glycoside hydrolase, family 3, N-terminal domain"/>
    <property type="match status" value="1"/>
</dbReference>
<keyword evidence="5 7" id="KW-0378">Hydrolase</keyword>